<dbReference type="Gene3D" id="3.30.710.10">
    <property type="entry name" value="Potassium Channel Kv1.1, Chain A"/>
    <property type="match status" value="1"/>
</dbReference>
<reference evidence="4" key="1">
    <citation type="journal article" date="1997" name="Nucleic Acids Res.">
        <title>tRNAscan-SE: a program for improved detection of transfer RNA genes in genomic sequence.</title>
        <authorList>
            <person name="Lowe T.M."/>
            <person name="Eddy S.R."/>
        </authorList>
    </citation>
    <scope>NUCLEOTIDE SEQUENCE [LARGE SCALE GENOMIC DNA]</scope>
</reference>
<feature type="region of interest" description="Disordered" evidence="1">
    <location>
        <begin position="86"/>
        <end position="295"/>
    </location>
</feature>
<protein>
    <submittedName>
        <fullName evidence="5">Uncharacterized protein LOC108620259 isoform X1</fullName>
    </submittedName>
</protein>
<evidence type="ECO:0000256" key="1">
    <source>
        <dbReference type="SAM" id="MobiDB-lite"/>
    </source>
</evidence>
<dbReference type="PANTHER" id="PTHR22667:SF0">
    <property type="entry name" value="AT01380P-RELATED"/>
    <property type="match status" value="1"/>
</dbReference>
<dbReference type="GeneID" id="108620259"/>
<feature type="domain" description="BTB" evidence="2">
    <location>
        <begin position="913"/>
        <end position="1005"/>
    </location>
</feature>
<feature type="compositionally biased region" description="Polar residues" evidence="1">
    <location>
        <begin position="394"/>
        <end position="404"/>
    </location>
</feature>
<proteinExistence type="predicted"/>
<feature type="compositionally biased region" description="Polar residues" evidence="1">
    <location>
        <begin position="91"/>
        <end position="100"/>
    </location>
</feature>
<dbReference type="PANTHER" id="PTHR22667">
    <property type="entry name" value="AT01380P-RELATED"/>
    <property type="match status" value="1"/>
</dbReference>
<evidence type="ECO:0000259" key="3">
    <source>
        <dbReference type="SMART" id="SM00875"/>
    </source>
</evidence>
<feature type="region of interest" description="Disordered" evidence="1">
    <location>
        <begin position="1"/>
        <end position="64"/>
    </location>
</feature>
<dbReference type="Gene3D" id="1.25.40.420">
    <property type="match status" value="1"/>
</dbReference>
<feature type="compositionally biased region" description="Basic and acidic residues" evidence="1">
    <location>
        <begin position="205"/>
        <end position="216"/>
    </location>
</feature>
<reference evidence="5" key="3">
    <citation type="submission" date="2025-08" db="UniProtKB">
        <authorList>
            <consortium name="RefSeq"/>
        </authorList>
    </citation>
    <scope>IDENTIFICATION</scope>
    <source>
        <tissue evidence="5">Whole organism</tissue>
    </source>
</reference>
<feature type="compositionally biased region" description="Basic residues" evidence="1">
    <location>
        <begin position="32"/>
        <end position="50"/>
    </location>
</feature>
<feature type="compositionally biased region" description="Basic and acidic residues" evidence="1">
    <location>
        <begin position="229"/>
        <end position="244"/>
    </location>
</feature>
<feature type="compositionally biased region" description="Basic residues" evidence="1">
    <location>
        <begin position="158"/>
        <end position="168"/>
    </location>
</feature>
<evidence type="ECO:0000259" key="2">
    <source>
        <dbReference type="SMART" id="SM00225"/>
    </source>
</evidence>
<feature type="compositionally biased region" description="Basic and acidic residues" evidence="1">
    <location>
        <begin position="125"/>
        <end position="134"/>
    </location>
</feature>
<feature type="region of interest" description="Disordered" evidence="1">
    <location>
        <begin position="458"/>
        <end position="501"/>
    </location>
</feature>
<dbReference type="InterPro" id="IPR011333">
    <property type="entry name" value="SKP1/BTB/POZ_sf"/>
</dbReference>
<organism evidence="4 5">
    <name type="scientific">Drosophila arizonae</name>
    <name type="common">Fruit fly</name>
    <dbReference type="NCBI Taxonomy" id="7263"/>
    <lineage>
        <taxon>Eukaryota</taxon>
        <taxon>Metazoa</taxon>
        <taxon>Ecdysozoa</taxon>
        <taxon>Arthropoda</taxon>
        <taxon>Hexapoda</taxon>
        <taxon>Insecta</taxon>
        <taxon>Pterygota</taxon>
        <taxon>Neoptera</taxon>
        <taxon>Endopterygota</taxon>
        <taxon>Diptera</taxon>
        <taxon>Brachycera</taxon>
        <taxon>Muscomorpha</taxon>
        <taxon>Ephydroidea</taxon>
        <taxon>Drosophilidae</taxon>
        <taxon>Drosophila</taxon>
    </lineage>
</organism>
<evidence type="ECO:0000313" key="5">
    <source>
        <dbReference type="RefSeq" id="XP_017872658.1"/>
    </source>
</evidence>
<feature type="region of interest" description="Disordered" evidence="1">
    <location>
        <begin position="818"/>
        <end position="843"/>
    </location>
</feature>
<dbReference type="SUPFAM" id="SSF54695">
    <property type="entry name" value="POZ domain"/>
    <property type="match status" value="1"/>
</dbReference>
<sequence length="1243" mass="141158">MSHNDEAESISENEADDEAESDTDTVKDVKSRKPNTKHKGIKGDKKKKGKDSKETAQPGGSFIGSCVSDIITVTFEKKYDEKVLEAKSKSKQSLQGSVKSLSVADEKIEVLGTKQSQVRTDSLGDDSKKKDTLRSKHSLRRSHESLRQDSQDDDSKKKGIIKSKHSFRRSHESLAHESQDDDSEEKEMIKSEHSLKRSHASLRHKSQDDSEKKGVIESKQSLQRSHASLRHESQDGSEKKEMIQSKHSLQRSHSSLRHESQDDPEKKEIIKSKHSLRRSGASLRHESLDGGEDNKELIKYKPSALVCEASQDGEFSQIESTRSFSEIDEYASDTSDHNGYDSITEADIGILEIQGSNESLSESDDNKESSHTLRGGISSVSEVKSKTKSKQSVQACDSAQGDATNKTESKLTIEASSDSSSDTDSDSLESKQSVILCKAYKGDVTVRNALEHKLILQSDSSSESDDNEESSHTLRAVSNSVSDEKSKTVSEIKPSAPEWEESQADFTYRNETNRCLGAGAHYLTDSDSSSKCASHRAQRRNHCVCGLTYLNANKPYAGAPKNSLGNDSSSDCALRSYRGYDHSLGDAIHKREYLQHTLRATKHYPKHQPEIKKTPQPSSDNDDDKECSGIKHLIKYVTQIVVAEIVRGAKEDSGADDVDELSKKISSSVIDEVVEATVKNLNFDKITDETMDALKKIVSANVLLEKVISMSAIRAIGAMDATEEELDIMRYKFFKSEFLQKKRKQKVDTEALLDAPGFAARIYDDKLTYCVADFIINDIIENLIDDTSEHLTAYVAEYITEDILDELSAAYSEYLKKSNDTNDSTSEDDTPSSSVSTSDISQSTPRARDSVIWKQFIDYDDSCSYGLPVPRVYERSIFTYVDFIDNPNYILTVPNKPSYEKLIVDRVNFNLKPNNFIKVGDRWFECISNLLRLHSAWFANKKWDVEVFEISVSDVSPSAFELIYEWMRFRTPITLFNAIKVLQASRFLEIDILKKECFKLISQSYVREKIGFKLFLDAEQKPLLKDVRDILLDRVRSYFLPLVGSDKFKDLKIRHLLSLLKRDTIGVNCEAEVFFAALRWLSKSEKRLKYLETVMRCVRFPFLPMPLLFSLRNMGMEAEKKPFGTTERVLQEFQANPELRQWILDTMTCISLHVQSQNDGENINRDVEENKYFRTRNWMYHPRCPYHLQRIKYPYQHSFTEDDFDKFVHTVQLEWLGDYPPPGDMQSVEFDSILVYAPKLRLD</sequence>
<feature type="compositionally biased region" description="Basic and acidic residues" evidence="1">
    <location>
        <begin position="186"/>
        <end position="195"/>
    </location>
</feature>
<feature type="compositionally biased region" description="Basic and acidic residues" evidence="1">
    <location>
        <begin position="169"/>
        <end position="178"/>
    </location>
</feature>
<gene>
    <name evidence="5" type="primary">LOC108620259</name>
</gene>
<accession>A0ABM1PZM2</accession>
<dbReference type="InterPro" id="IPR011705">
    <property type="entry name" value="BACK"/>
</dbReference>
<feature type="domain" description="BACK" evidence="3">
    <location>
        <begin position="1015"/>
        <end position="1112"/>
    </location>
</feature>
<feature type="compositionally biased region" description="Low complexity" evidence="1">
    <location>
        <begin position="831"/>
        <end position="843"/>
    </location>
</feature>
<dbReference type="InterPro" id="IPR000210">
    <property type="entry name" value="BTB/POZ_dom"/>
</dbReference>
<reference evidence="4" key="2">
    <citation type="journal article" date="2016" name="G3 (Bethesda)">
        <title>Genome Evolution in Three Species of Cactophilic Drosophila.</title>
        <authorList>
            <person name="Sanchez-Flores A."/>
            <person name="Penazola F."/>
            <person name="Carpinteyro-Ponce J."/>
            <person name="Nazario-Yepiz N."/>
            <person name="Abreu-Goodger C."/>
            <person name="Machado C.A."/>
            <person name="Markow T.A."/>
        </authorList>
    </citation>
    <scope>NUCLEOTIDE SEQUENCE [LARGE SCALE GENOMIC DNA]</scope>
</reference>
<dbReference type="CDD" id="cd18186">
    <property type="entry name" value="BTB_POZ_ZBTB_KLHL-like"/>
    <property type="match status" value="1"/>
</dbReference>
<feature type="region of interest" description="Disordered" evidence="1">
    <location>
        <begin position="600"/>
        <end position="625"/>
    </location>
</feature>
<dbReference type="RefSeq" id="XP_017872658.1">
    <property type="nucleotide sequence ID" value="XM_018017169.1"/>
</dbReference>
<keyword evidence="4" id="KW-1185">Reference proteome</keyword>
<dbReference type="Pfam" id="PF07707">
    <property type="entry name" value="BACK"/>
    <property type="match status" value="1"/>
</dbReference>
<dbReference type="SMART" id="SM00225">
    <property type="entry name" value="BTB"/>
    <property type="match status" value="1"/>
</dbReference>
<evidence type="ECO:0000313" key="4">
    <source>
        <dbReference type="Proteomes" id="UP000694904"/>
    </source>
</evidence>
<name>A0ABM1PZM2_DROAR</name>
<feature type="compositionally biased region" description="Basic and acidic residues" evidence="1">
    <location>
        <begin position="141"/>
        <end position="157"/>
    </location>
</feature>
<dbReference type="SMART" id="SM00875">
    <property type="entry name" value="BACK"/>
    <property type="match status" value="1"/>
</dbReference>
<feature type="compositionally biased region" description="Basic and acidic residues" evidence="1">
    <location>
        <begin position="283"/>
        <end position="295"/>
    </location>
</feature>
<feature type="compositionally biased region" description="Acidic residues" evidence="1">
    <location>
        <begin position="7"/>
        <end position="23"/>
    </location>
</feature>
<dbReference type="Proteomes" id="UP000694904">
    <property type="component" value="Chromosome X"/>
</dbReference>
<feature type="compositionally biased region" description="Basic and acidic residues" evidence="1">
    <location>
        <begin position="256"/>
        <end position="271"/>
    </location>
</feature>
<feature type="region of interest" description="Disordered" evidence="1">
    <location>
        <begin position="351"/>
        <end position="429"/>
    </location>
</feature>